<proteinExistence type="predicted"/>
<dbReference type="Proteomes" id="UP000324222">
    <property type="component" value="Unassembled WGS sequence"/>
</dbReference>
<accession>A0A5B7E4M1</accession>
<gene>
    <name evidence="1" type="ORF">E2C01_022156</name>
</gene>
<evidence type="ECO:0000313" key="1">
    <source>
        <dbReference type="EMBL" id="MPC28940.1"/>
    </source>
</evidence>
<protein>
    <submittedName>
        <fullName evidence="1">Uncharacterized protein</fullName>
    </submittedName>
</protein>
<organism evidence="1 2">
    <name type="scientific">Portunus trituberculatus</name>
    <name type="common">Swimming crab</name>
    <name type="synonym">Neptunus trituberculatus</name>
    <dbReference type="NCBI Taxonomy" id="210409"/>
    <lineage>
        <taxon>Eukaryota</taxon>
        <taxon>Metazoa</taxon>
        <taxon>Ecdysozoa</taxon>
        <taxon>Arthropoda</taxon>
        <taxon>Crustacea</taxon>
        <taxon>Multicrustacea</taxon>
        <taxon>Malacostraca</taxon>
        <taxon>Eumalacostraca</taxon>
        <taxon>Eucarida</taxon>
        <taxon>Decapoda</taxon>
        <taxon>Pleocyemata</taxon>
        <taxon>Brachyura</taxon>
        <taxon>Eubrachyura</taxon>
        <taxon>Portunoidea</taxon>
        <taxon>Portunidae</taxon>
        <taxon>Portuninae</taxon>
        <taxon>Portunus</taxon>
    </lineage>
</organism>
<name>A0A5B7E4M1_PORTR</name>
<dbReference type="EMBL" id="VSRR010001991">
    <property type="protein sequence ID" value="MPC28940.1"/>
    <property type="molecule type" value="Genomic_DNA"/>
</dbReference>
<dbReference type="AlphaFoldDB" id="A0A5B7E4M1"/>
<sequence>MSSNAVGTIMHIPAALTTPPGWLAQSNRQWQWLETGCIRHHPPGRRPATPERQGAPQSVELLQRLLYFTSVLNSGMLCVAKNSQLPESLGYAPASGCWRYSIKW</sequence>
<reference evidence="1 2" key="1">
    <citation type="submission" date="2019-05" db="EMBL/GenBank/DDBJ databases">
        <title>Another draft genome of Portunus trituberculatus and its Hox gene families provides insights of decapod evolution.</title>
        <authorList>
            <person name="Jeong J.-H."/>
            <person name="Song I."/>
            <person name="Kim S."/>
            <person name="Choi T."/>
            <person name="Kim D."/>
            <person name="Ryu S."/>
            <person name="Kim W."/>
        </authorList>
    </citation>
    <scope>NUCLEOTIDE SEQUENCE [LARGE SCALE GENOMIC DNA]</scope>
    <source>
        <tissue evidence="1">Muscle</tissue>
    </source>
</reference>
<keyword evidence="2" id="KW-1185">Reference proteome</keyword>
<evidence type="ECO:0000313" key="2">
    <source>
        <dbReference type="Proteomes" id="UP000324222"/>
    </source>
</evidence>
<comment type="caution">
    <text evidence="1">The sequence shown here is derived from an EMBL/GenBank/DDBJ whole genome shotgun (WGS) entry which is preliminary data.</text>
</comment>